<dbReference type="Proteomes" id="UP001060919">
    <property type="component" value="Chromosome"/>
</dbReference>
<dbReference type="AlphaFoldDB" id="A0A916DUI8"/>
<evidence type="ECO:0000259" key="2">
    <source>
        <dbReference type="Pfam" id="PF18962"/>
    </source>
</evidence>
<keyword evidence="1" id="KW-0812">Transmembrane</keyword>
<dbReference type="EMBL" id="AP026867">
    <property type="protein sequence ID" value="BDS12281.1"/>
    <property type="molecule type" value="Genomic_DNA"/>
</dbReference>
<evidence type="ECO:0000313" key="4">
    <source>
        <dbReference type="Proteomes" id="UP001060919"/>
    </source>
</evidence>
<protein>
    <submittedName>
        <fullName evidence="3">T9SS type A sorting domain-containing protein</fullName>
    </submittedName>
</protein>
<dbReference type="InterPro" id="IPR011043">
    <property type="entry name" value="Gal_Oxase/kelch_b-propeller"/>
</dbReference>
<dbReference type="RefSeq" id="WP_264793377.1">
    <property type="nucleotide sequence ID" value="NZ_AP026867.1"/>
</dbReference>
<accession>A0A916DUI8</accession>
<dbReference type="SUPFAM" id="SSF50965">
    <property type="entry name" value="Galactose oxidase, central domain"/>
    <property type="match status" value="2"/>
</dbReference>
<feature type="transmembrane region" description="Helical" evidence="1">
    <location>
        <begin position="7"/>
        <end position="23"/>
    </location>
</feature>
<keyword evidence="1" id="KW-0472">Membrane</keyword>
<dbReference type="PANTHER" id="PTHR36220:SF1">
    <property type="entry name" value="GAMMA TUBULIN COMPLEX COMPONENT C-TERMINAL DOMAIN-CONTAINING PROTEIN"/>
    <property type="match status" value="1"/>
</dbReference>
<dbReference type="Pfam" id="PF18962">
    <property type="entry name" value="Por_Secre_tail"/>
    <property type="match status" value="1"/>
</dbReference>
<keyword evidence="4" id="KW-1185">Reference proteome</keyword>
<name>A0A916DUI8_9BACT</name>
<dbReference type="PANTHER" id="PTHR36220">
    <property type="entry name" value="UNNAMED PRODUCT"/>
    <property type="match status" value="1"/>
</dbReference>
<keyword evidence="1" id="KW-1133">Transmembrane helix</keyword>
<feature type="domain" description="Secretion system C-terminal sorting" evidence="2">
    <location>
        <begin position="498"/>
        <end position="567"/>
    </location>
</feature>
<evidence type="ECO:0000256" key="1">
    <source>
        <dbReference type="SAM" id="Phobius"/>
    </source>
</evidence>
<gene>
    <name evidence="3" type="ORF">AsAng_0030000</name>
</gene>
<dbReference type="KEGG" id="aup:AsAng_0030000"/>
<sequence>MKKPTNYIYLIIYILIITINNHTNAQTWVQKGIDINGGAMAKKAGHSVSLSADGHTIAIGAPDYSNVLYGGSGSESGRVRIYQWVGGNWTQKGGSIYGSSSNNSAGSSVSLSANGNILAIGSPRNSTNGLYAGHVRIYEWNGTTWIKKGTNINGEAAGDLSGGAISLSADGNSVIIGARLNDGIGIAAGHARVYEWNGTDWTQKGVDIDGEATFDEAGQSVSINADGSIIAIGAEENSGGIAGFASGHVRIYQWSGTSWLQKGADIDGEGSGDRSGRAIHLSADGNSIAIGSANNSNSSQGFVRIYNWNGTAWIRKGQSLNERPTSSVSLNYDGNRLAIGSVRSINLSLTGYVRIYSWNGTTWVQEGTDIVGRASNVQSGYSVSLDSLGHTLAIGAIDDYNNGSGHVQIYTTCHYLDTTVGLSGATLTSNAIGMTYQWIDCSNGNSPITGATQQSFTPTTNGLYAVEISNGVCTKTSACTNVTAVKVSVIESQNKYRIFPNPSTDILHIERTNSTNLNIRVVDNLGQIVLSSRSNKTRATLNLQRLKQGVYYLVLDDGKEITYHKFITTK</sequence>
<reference evidence="3" key="1">
    <citation type="submission" date="2022-09" db="EMBL/GenBank/DDBJ databases">
        <title>Aureispira anguillicida sp. nov., isolated from Leptocephalus of Japanese eel Anguilla japonica.</title>
        <authorList>
            <person name="Yuasa K."/>
            <person name="Mekata T."/>
            <person name="Ikunari K."/>
        </authorList>
    </citation>
    <scope>NUCLEOTIDE SEQUENCE</scope>
    <source>
        <strain evidence="3">EL160426</strain>
    </source>
</reference>
<evidence type="ECO:0000313" key="3">
    <source>
        <dbReference type="EMBL" id="BDS12281.1"/>
    </source>
</evidence>
<dbReference type="InterPro" id="IPR026444">
    <property type="entry name" value="Secre_tail"/>
</dbReference>
<proteinExistence type="predicted"/>
<organism evidence="3 4">
    <name type="scientific">Aureispira anguillae</name>
    <dbReference type="NCBI Taxonomy" id="2864201"/>
    <lineage>
        <taxon>Bacteria</taxon>
        <taxon>Pseudomonadati</taxon>
        <taxon>Bacteroidota</taxon>
        <taxon>Saprospiria</taxon>
        <taxon>Saprospirales</taxon>
        <taxon>Saprospiraceae</taxon>
        <taxon>Aureispira</taxon>
    </lineage>
</organism>
<dbReference type="NCBIfam" id="TIGR04183">
    <property type="entry name" value="Por_Secre_tail"/>
    <property type="match status" value="1"/>
</dbReference>